<comment type="caution">
    <text evidence="1">The sequence shown here is derived from an EMBL/GenBank/DDBJ whole genome shotgun (WGS) entry which is preliminary data.</text>
</comment>
<gene>
    <name evidence="1" type="ORF">GCM10009639_53100</name>
</gene>
<organism evidence="1 2">
    <name type="scientific">Kitasatospora putterlickiae</name>
    <dbReference type="NCBI Taxonomy" id="221725"/>
    <lineage>
        <taxon>Bacteria</taxon>
        <taxon>Bacillati</taxon>
        <taxon>Actinomycetota</taxon>
        <taxon>Actinomycetes</taxon>
        <taxon>Kitasatosporales</taxon>
        <taxon>Streptomycetaceae</taxon>
        <taxon>Kitasatospora</taxon>
    </lineage>
</organism>
<sequence>MNSNAITTTEARQMLDGLYAGGAEFDADWSAVGDETLAKLREAAASGDEALQTLLTNLAFTKFVGTDQATRLSASLGGIKQAAVMEVFDELPTTSLEDLRAAAEAAGYEVEVLG</sequence>
<proteinExistence type="predicted"/>
<reference evidence="1 2" key="1">
    <citation type="journal article" date="2019" name="Int. J. Syst. Evol. Microbiol.">
        <title>The Global Catalogue of Microorganisms (GCM) 10K type strain sequencing project: providing services to taxonomists for standard genome sequencing and annotation.</title>
        <authorList>
            <consortium name="The Broad Institute Genomics Platform"/>
            <consortium name="The Broad Institute Genome Sequencing Center for Infectious Disease"/>
            <person name="Wu L."/>
            <person name="Ma J."/>
        </authorList>
    </citation>
    <scope>NUCLEOTIDE SEQUENCE [LARGE SCALE GENOMIC DNA]</scope>
    <source>
        <strain evidence="1 2">JCM 12393</strain>
    </source>
</reference>
<evidence type="ECO:0000313" key="2">
    <source>
        <dbReference type="Proteomes" id="UP001499863"/>
    </source>
</evidence>
<dbReference type="RefSeq" id="WP_344340818.1">
    <property type="nucleotide sequence ID" value="NZ_BAAAKJ010000299.1"/>
</dbReference>
<protein>
    <submittedName>
        <fullName evidence="1">Uncharacterized protein</fullName>
    </submittedName>
</protein>
<dbReference type="EMBL" id="BAAAKJ010000299">
    <property type="protein sequence ID" value="GAA1405804.1"/>
    <property type="molecule type" value="Genomic_DNA"/>
</dbReference>
<name>A0ABN1YFG6_9ACTN</name>
<keyword evidence="2" id="KW-1185">Reference proteome</keyword>
<dbReference type="Proteomes" id="UP001499863">
    <property type="component" value="Unassembled WGS sequence"/>
</dbReference>
<evidence type="ECO:0000313" key="1">
    <source>
        <dbReference type="EMBL" id="GAA1405804.1"/>
    </source>
</evidence>
<accession>A0ABN1YFG6</accession>